<feature type="signal peptide" evidence="9">
    <location>
        <begin position="1"/>
        <end position="20"/>
    </location>
</feature>
<feature type="domain" description="Cytochrome c" evidence="10">
    <location>
        <begin position="26"/>
        <end position="104"/>
    </location>
</feature>
<gene>
    <name evidence="11" type="ORF">RM531_10210</name>
</gene>
<comment type="subcellular location">
    <subcellularLocation>
        <location evidence="1">Periplasm</location>
    </subcellularLocation>
</comment>
<dbReference type="Proteomes" id="UP001259982">
    <property type="component" value="Unassembled WGS sequence"/>
</dbReference>
<feature type="domain" description="Cytochrome c" evidence="10">
    <location>
        <begin position="113"/>
        <end position="204"/>
    </location>
</feature>
<dbReference type="EMBL" id="JAVRHY010000008">
    <property type="protein sequence ID" value="MDT0618847.1"/>
    <property type="molecule type" value="Genomic_DNA"/>
</dbReference>
<dbReference type="RefSeq" id="WP_311659073.1">
    <property type="nucleotide sequence ID" value="NZ_JAVRHY010000008.1"/>
</dbReference>
<evidence type="ECO:0000256" key="4">
    <source>
        <dbReference type="ARBA" id="ARBA00022723"/>
    </source>
</evidence>
<sequence length="211" mass="21884">MSMRMLIATGLVMTASMVHADPFVDGDPEAGAEKAAPCAACHGGDGNSTNPQWPKIAGQSSAYLYQQLKHFKSGDRANAVMQGQVANLSDQDMKDIAAHFAGNNMAPGVADPDQVKRGGRLYHAGDEEAGIPACAGCHGPAGQGNAAAAYPRIAGQHADYLGTRLKAYREGEQDYPAAAIMSGVAAELEDADIQALTSYIQGLAPRSKASP</sequence>
<dbReference type="InterPro" id="IPR050597">
    <property type="entry name" value="Cytochrome_c_Oxidase_Subunit"/>
</dbReference>
<dbReference type="PROSITE" id="PS51007">
    <property type="entry name" value="CYTC"/>
    <property type="match status" value="2"/>
</dbReference>
<keyword evidence="9" id="KW-0732">Signal</keyword>
<evidence type="ECO:0000256" key="6">
    <source>
        <dbReference type="ARBA" id="ARBA00022982"/>
    </source>
</evidence>
<dbReference type="Gene3D" id="1.10.760.10">
    <property type="entry name" value="Cytochrome c-like domain"/>
    <property type="match status" value="2"/>
</dbReference>
<keyword evidence="12" id="KW-1185">Reference proteome</keyword>
<keyword evidence="5" id="KW-0574">Periplasm</keyword>
<dbReference type="InterPro" id="IPR008168">
    <property type="entry name" value="Cyt_C_IC"/>
</dbReference>
<dbReference type="SUPFAM" id="SSF46626">
    <property type="entry name" value="Cytochrome c"/>
    <property type="match status" value="2"/>
</dbReference>
<evidence type="ECO:0000256" key="2">
    <source>
        <dbReference type="ARBA" id="ARBA00022448"/>
    </source>
</evidence>
<evidence type="ECO:0000256" key="1">
    <source>
        <dbReference type="ARBA" id="ARBA00004418"/>
    </source>
</evidence>
<evidence type="ECO:0000256" key="7">
    <source>
        <dbReference type="ARBA" id="ARBA00023004"/>
    </source>
</evidence>
<keyword evidence="6" id="KW-0249">Electron transport</keyword>
<evidence type="ECO:0000256" key="3">
    <source>
        <dbReference type="ARBA" id="ARBA00022617"/>
    </source>
</evidence>
<evidence type="ECO:0000313" key="11">
    <source>
        <dbReference type="EMBL" id="MDT0618847.1"/>
    </source>
</evidence>
<dbReference type="PRINTS" id="PR00605">
    <property type="entry name" value="CYTCHROMECIC"/>
</dbReference>
<name>A0ABU3B8P3_9GAMM</name>
<organism evidence="11 12">
    <name type="scientific">Spectribacter acetivorans</name>
    <dbReference type="NCBI Taxonomy" id="3075603"/>
    <lineage>
        <taxon>Bacteria</taxon>
        <taxon>Pseudomonadati</taxon>
        <taxon>Pseudomonadota</taxon>
        <taxon>Gammaproteobacteria</taxon>
        <taxon>Salinisphaerales</taxon>
        <taxon>Salinisphaeraceae</taxon>
        <taxon>Spectribacter</taxon>
    </lineage>
</organism>
<evidence type="ECO:0000256" key="5">
    <source>
        <dbReference type="ARBA" id="ARBA00022764"/>
    </source>
</evidence>
<dbReference type="Pfam" id="PF00034">
    <property type="entry name" value="Cytochrom_C"/>
    <property type="match status" value="2"/>
</dbReference>
<keyword evidence="4 8" id="KW-0479">Metal-binding</keyword>
<dbReference type="PANTHER" id="PTHR33751:SF9">
    <property type="entry name" value="CYTOCHROME C4"/>
    <property type="match status" value="1"/>
</dbReference>
<reference evidence="11 12" key="1">
    <citation type="submission" date="2023-09" db="EMBL/GenBank/DDBJ databases">
        <authorList>
            <person name="Rey-Velasco X."/>
        </authorList>
    </citation>
    <scope>NUCLEOTIDE SEQUENCE [LARGE SCALE GENOMIC DNA]</scope>
    <source>
        <strain evidence="11 12">P385</strain>
    </source>
</reference>
<comment type="caution">
    <text evidence="11">The sequence shown here is derived from an EMBL/GenBank/DDBJ whole genome shotgun (WGS) entry which is preliminary data.</text>
</comment>
<evidence type="ECO:0000259" key="10">
    <source>
        <dbReference type="PROSITE" id="PS51007"/>
    </source>
</evidence>
<keyword evidence="2" id="KW-0813">Transport</keyword>
<dbReference type="PIRSF" id="PIRSF000005">
    <property type="entry name" value="Cytochrome_c4"/>
    <property type="match status" value="1"/>
</dbReference>
<proteinExistence type="predicted"/>
<dbReference type="InterPro" id="IPR036909">
    <property type="entry name" value="Cyt_c-like_dom_sf"/>
</dbReference>
<dbReference type="InterPro" id="IPR009056">
    <property type="entry name" value="Cyt_c-like_dom"/>
</dbReference>
<dbReference type="InterPro" id="IPR024167">
    <property type="entry name" value="Cytochrome_c4-like"/>
</dbReference>
<evidence type="ECO:0000256" key="8">
    <source>
        <dbReference type="PROSITE-ProRule" id="PRU00433"/>
    </source>
</evidence>
<accession>A0ABU3B8P3</accession>
<keyword evidence="3 8" id="KW-0349">Heme</keyword>
<protein>
    <submittedName>
        <fullName evidence="11">C-type cytochrome</fullName>
    </submittedName>
</protein>
<dbReference type="PANTHER" id="PTHR33751">
    <property type="entry name" value="CBB3-TYPE CYTOCHROME C OXIDASE SUBUNIT FIXP"/>
    <property type="match status" value="1"/>
</dbReference>
<keyword evidence="7 8" id="KW-0408">Iron</keyword>
<evidence type="ECO:0000313" key="12">
    <source>
        <dbReference type="Proteomes" id="UP001259982"/>
    </source>
</evidence>
<feature type="chain" id="PRO_5045567551" evidence="9">
    <location>
        <begin position="21"/>
        <end position="211"/>
    </location>
</feature>
<evidence type="ECO:0000256" key="9">
    <source>
        <dbReference type="SAM" id="SignalP"/>
    </source>
</evidence>